<dbReference type="AlphaFoldDB" id="A0A2V4NPM9"/>
<dbReference type="EMBL" id="PYBW01000013">
    <property type="protein sequence ID" value="PYC87561.1"/>
    <property type="molecule type" value="Genomic_DNA"/>
</dbReference>
<proteinExistence type="predicted"/>
<dbReference type="SUPFAM" id="SSF53474">
    <property type="entry name" value="alpha/beta-Hydrolases"/>
    <property type="match status" value="1"/>
</dbReference>
<gene>
    <name evidence="2" type="ORF">C7C46_04420</name>
</gene>
<organism evidence="2 3">
    <name type="scientific">Streptomyces tateyamensis</name>
    <dbReference type="NCBI Taxonomy" id="565073"/>
    <lineage>
        <taxon>Bacteria</taxon>
        <taxon>Bacillati</taxon>
        <taxon>Actinomycetota</taxon>
        <taxon>Actinomycetes</taxon>
        <taxon>Kitasatosporales</taxon>
        <taxon>Streptomycetaceae</taxon>
        <taxon>Streptomyces</taxon>
    </lineage>
</organism>
<dbReference type="Gene3D" id="3.40.50.1820">
    <property type="entry name" value="alpha/beta hydrolase"/>
    <property type="match status" value="1"/>
</dbReference>
<protein>
    <submittedName>
        <fullName evidence="2">Alpha/beta hydrolase</fullName>
    </submittedName>
</protein>
<evidence type="ECO:0000259" key="1">
    <source>
        <dbReference type="Pfam" id="PF12146"/>
    </source>
</evidence>
<feature type="domain" description="Serine aminopeptidase S33" evidence="1">
    <location>
        <begin position="74"/>
        <end position="191"/>
    </location>
</feature>
<dbReference type="OrthoDB" id="3366509at2"/>
<evidence type="ECO:0000313" key="2">
    <source>
        <dbReference type="EMBL" id="PYC87561.1"/>
    </source>
</evidence>
<keyword evidence="3" id="KW-1185">Reference proteome</keyword>
<sequence length="306" mass="31683">MIVPDGFESRQCSGADHWLTGIGRTSAEAVIGDADSVSSGRPGLIVLGLILDSYDDLRGGPVTGRLRWWRRDEAARAAVLVLHGGQEANTRTARPWQPAALRMQGFRWPLARATGGGAVALGTVRYRYRGWNGERADPAQDVREALDELAAQLGPVPVVLLGHSMGGRAALRAAGHPRVTAVVALAPWCPGGDPCGQLAGRRLVTLHGDHDRVTDPADTVRFAVRARAAGAAVAGITVAGGDHAMLRRARDWQRAAAALAAALLDLGPLPGPVAEALALPGAVAQADAAGLGLLLPRAGGGWTPTG</sequence>
<dbReference type="InterPro" id="IPR022742">
    <property type="entry name" value="Hydrolase_4"/>
</dbReference>
<comment type="caution">
    <text evidence="2">The sequence shown here is derived from an EMBL/GenBank/DDBJ whole genome shotgun (WGS) entry which is preliminary data.</text>
</comment>
<evidence type="ECO:0000313" key="3">
    <source>
        <dbReference type="Proteomes" id="UP000248039"/>
    </source>
</evidence>
<dbReference type="GO" id="GO:0016787">
    <property type="term" value="F:hydrolase activity"/>
    <property type="evidence" value="ECO:0007669"/>
    <property type="project" value="UniProtKB-KW"/>
</dbReference>
<dbReference type="Proteomes" id="UP000248039">
    <property type="component" value="Unassembled WGS sequence"/>
</dbReference>
<reference evidence="2 3" key="1">
    <citation type="submission" date="2018-03" db="EMBL/GenBank/DDBJ databases">
        <title>Bioinformatic expansion and discovery of thiopeptide antibiotics.</title>
        <authorList>
            <person name="Schwalen C.J."/>
            <person name="Hudson G.A."/>
            <person name="Mitchell D.A."/>
        </authorList>
    </citation>
    <scope>NUCLEOTIDE SEQUENCE [LARGE SCALE GENOMIC DNA]</scope>
    <source>
        <strain evidence="2 3">ATCC 21389</strain>
    </source>
</reference>
<accession>A0A2V4NPM9</accession>
<dbReference type="InterPro" id="IPR029058">
    <property type="entry name" value="AB_hydrolase_fold"/>
</dbReference>
<dbReference type="Pfam" id="PF12146">
    <property type="entry name" value="Hydrolase_4"/>
    <property type="match status" value="1"/>
</dbReference>
<name>A0A2V4NPM9_9ACTN</name>
<keyword evidence="2" id="KW-0378">Hydrolase</keyword>